<protein>
    <submittedName>
        <fullName evidence="2">Uncharacterized protein</fullName>
    </submittedName>
</protein>
<evidence type="ECO:0000256" key="1">
    <source>
        <dbReference type="SAM" id="MobiDB-lite"/>
    </source>
</evidence>
<evidence type="ECO:0000313" key="2">
    <source>
        <dbReference type="EMBL" id="CCC94939.1"/>
    </source>
</evidence>
<sequence>MLTMAIRVCPYESHVARVASERTLAALRYASFQLCSDSFLILLPSLHINSLSSHFAPHGTQRTHEQEISEWPGYRSLAHLRKGGNQRALTDRSLSASRSWGFGEGGR</sequence>
<reference evidence="2" key="1">
    <citation type="journal article" date="2012" name="Proc. Natl. Acad. Sci. U.S.A.">
        <title>Antigenic diversity is generated by distinct evolutionary mechanisms in African trypanosome species.</title>
        <authorList>
            <person name="Jackson A.P."/>
            <person name="Berry A."/>
            <person name="Aslett M."/>
            <person name="Allison H.C."/>
            <person name="Burton P."/>
            <person name="Vavrova-Anderson J."/>
            <person name="Brown R."/>
            <person name="Browne H."/>
            <person name="Corton N."/>
            <person name="Hauser H."/>
            <person name="Gamble J."/>
            <person name="Gilderthorp R."/>
            <person name="Marcello L."/>
            <person name="McQuillan J."/>
            <person name="Otto T.D."/>
            <person name="Quail M.A."/>
            <person name="Sanders M.J."/>
            <person name="van Tonder A."/>
            <person name="Ginger M.L."/>
            <person name="Field M.C."/>
            <person name="Barry J.D."/>
            <person name="Hertz-Fowler C."/>
            <person name="Berriman M."/>
        </authorList>
    </citation>
    <scope>NUCLEOTIDE SEQUENCE</scope>
    <source>
        <strain evidence="2">IL3000</strain>
    </source>
</reference>
<organism evidence="2">
    <name type="scientific">Trypanosoma congolense (strain IL3000)</name>
    <dbReference type="NCBI Taxonomy" id="1068625"/>
    <lineage>
        <taxon>Eukaryota</taxon>
        <taxon>Discoba</taxon>
        <taxon>Euglenozoa</taxon>
        <taxon>Kinetoplastea</taxon>
        <taxon>Metakinetoplastina</taxon>
        <taxon>Trypanosomatida</taxon>
        <taxon>Trypanosomatidae</taxon>
        <taxon>Trypanosoma</taxon>
        <taxon>Nannomonas</taxon>
    </lineage>
</organism>
<proteinExistence type="predicted"/>
<name>G0UZX0_TRYCI</name>
<dbReference type="AlphaFoldDB" id="G0UZX0"/>
<dbReference type="EMBL" id="HE575324">
    <property type="protein sequence ID" value="CCC94939.1"/>
    <property type="molecule type" value="Genomic_DNA"/>
</dbReference>
<feature type="region of interest" description="Disordered" evidence="1">
    <location>
        <begin position="88"/>
        <end position="107"/>
    </location>
</feature>
<gene>
    <name evidence="2" type="ORF">TCIL3000_11_3390</name>
</gene>
<accession>G0UZX0</accession>